<feature type="compositionally biased region" description="Polar residues" evidence="1">
    <location>
        <begin position="112"/>
        <end position="121"/>
    </location>
</feature>
<dbReference type="EMBL" id="CAJPIN010140157">
    <property type="protein sequence ID" value="CAG2069442.1"/>
    <property type="molecule type" value="Genomic_DNA"/>
</dbReference>
<evidence type="ECO:0000313" key="3">
    <source>
        <dbReference type="EMBL" id="CAG2069442.1"/>
    </source>
</evidence>
<dbReference type="Proteomes" id="UP001153148">
    <property type="component" value="Unassembled WGS sequence"/>
</dbReference>
<evidence type="ECO:0000256" key="1">
    <source>
        <dbReference type="SAM" id="MobiDB-lite"/>
    </source>
</evidence>
<sequence length="157" mass="16922">MLYLYLLQVVEVTSCHCLVPVSQGDQWHRGPPAPTEAGSSMDHGSPPARVGGLASPSSGLEFTPCRKSEVNTFYIHTRGVACVATISHICYMSYTRPDHSPAVISGPETRKQQASSQSSLKTPPIHPVGRFARGVQESRTPQGPTPAQKPLSDSRSR</sequence>
<reference evidence="3" key="1">
    <citation type="submission" date="2021-03" db="EMBL/GenBank/DDBJ databases">
        <authorList>
            <person name="Tran Van P."/>
        </authorList>
    </citation>
    <scope>NUCLEOTIDE SEQUENCE</scope>
</reference>
<evidence type="ECO:0000256" key="2">
    <source>
        <dbReference type="SAM" id="SignalP"/>
    </source>
</evidence>
<organism evidence="3 4">
    <name type="scientific">Timema podura</name>
    <name type="common">Walking stick</name>
    <dbReference type="NCBI Taxonomy" id="61482"/>
    <lineage>
        <taxon>Eukaryota</taxon>
        <taxon>Metazoa</taxon>
        <taxon>Ecdysozoa</taxon>
        <taxon>Arthropoda</taxon>
        <taxon>Hexapoda</taxon>
        <taxon>Insecta</taxon>
        <taxon>Pterygota</taxon>
        <taxon>Neoptera</taxon>
        <taxon>Polyneoptera</taxon>
        <taxon>Phasmatodea</taxon>
        <taxon>Timematodea</taxon>
        <taxon>Timematoidea</taxon>
        <taxon>Timematidae</taxon>
        <taxon>Timema</taxon>
    </lineage>
</organism>
<feature type="signal peptide" evidence="2">
    <location>
        <begin position="1"/>
        <end position="17"/>
    </location>
</feature>
<proteinExistence type="predicted"/>
<accession>A0ABN7PQJ3</accession>
<feature type="region of interest" description="Disordered" evidence="1">
    <location>
        <begin position="25"/>
        <end position="55"/>
    </location>
</feature>
<keyword evidence="2" id="KW-0732">Signal</keyword>
<feature type="chain" id="PRO_5046373918" evidence="2">
    <location>
        <begin position="18"/>
        <end position="157"/>
    </location>
</feature>
<name>A0ABN7PQJ3_TIMPD</name>
<feature type="region of interest" description="Disordered" evidence="1">
    <location>
        <begin position="100"/>
        <end position="157"/>
    </location>
</feature>
<gene>
    <name evidence="3" type="ORF">TPAB3V08_LOCUS16384</name>
</gene>
<evidence type="ECO:0000313" key="4">
    <source>
        <dbReference type="Proteomes" id="UP001153148"/>
    </source>
</evidence>
<protein>
    <submittedName>
        <fullName evidence="3">Uncharacterized protein</fullName>
    </submittedName>
</protein>
<keyword evidence="4" id="KW-1185">Reference proteome</keyword>
<comment type="caution">
    <text evidence="3">The sequence shown here is derived from an EMBL/GenBank/DDBJ whole genome shotgun (WGS) entry which is preliminary data.</text>
</comment>